<proteinExistence type="predicted"/>
<gene>
    <name evidence="2" type="ORF">M422DRAFT_55612</name>
</gene>
<evidence type="ECO:0000313" key="3">
    <source>
        <dbReference type="Proteomes" id="UP000054279"/>
    </source>
</evidence>
<feature type="region of interest" description="Disordered" evidence="1">
    <location>
        <begin position="75"/>
        <end position="101"/>
    </location>
</feature>
<evidence type="ECO:0000313" key="2">
    <source>
        <dbReference type="EMBL" id="KIJ26228.1"/>
    </source>
</evidence>
<sequence length="180" mass="19407">MSDAAVPSSVQTDNATSPGLSATPLPSSSEALTLAHIDDFDFYASENDDTPLIIKGSLTEDASANNLCGRQLRKCPSPVEKVTQGGASSKKRTSDGTKARLSAKRARITVILSGDEAENIMSGEEENPEDTYQKILDSHEAVRLPKKKGQTDRADDCWTVFIPKYEGRKRVGATCNICQT</sequence>
<accession>A0A0C9TAT0</accession>
<name>A0A0C9TAT0_SPHS4</name>
<evidence type="ECO:0000256" key="1">
    <source>
        <dbReference type="SAM" id="MobiDB-lite"/>
    </source>
</evidence>
<organism evidence="2 3">
    <name type="scientific">Sphaerobolus stellatus (strain SS14)</name>
    <dbReference type="NCBI Taxonomy" id="990650"/>
    <lineage>
        <taxon>Eukaryota</taxon>
        <taxon>Fungi</taxon>
        <taxon>Dikarya</taxon>
        <taxon>Basidiomycota</taxon>
        <taxon>Agaricomycotina</taxon>
        <taxon>Agaricomycetes</taxon>
        <taxon>Phallomycetidae</taxon>
        <taxon>Geastrales</taxon>
        <taxon>Sphaerobolaceae</taxon>
        <taxon>Sphaerobolus</taxon>
    </lineage>
</organism>
<feature type="region of interest" description="Disordered" evidence="1">
    <location>
        <begin position="1"/>
        <end position="27"/>
    </location>
</feature>
<dbReference type="HOGENOM" id="CLU_1497154_0_0_1"/>
<dbReference type="AlphaFoldDB" id="A0A0C9TAT0"/>
<feature type="compositionally biased region" description="Polar residues" evidence="1">
    <location>
        <begin position="8"/>
        <end position="27"/>
    </location>
</feature>
<protein>
    <submittedName>
        <fullName evidence="2">Unplaced genomic scaffold SPHSTscaffold_303, whole genome shotgun sequence</fullName>
    </submittedName>
</protein>
<reference evidence="2 3" key="1">
    <citation type="submission" date="2014-06" db="EMBL/GenBank/DDBJ databases">
        <title>Evolutionary Origins and Diversification of the Mycorrhizal Mutualists.</title>
        <authorList>
            <consortium name="DOE Joint Genome Institute"/>
            <consortium name="Mycorrhizal Genomics Consortium"/>
            <person name="Kohler A."/>
            <person name="Kuo A."/>
            <person name="Nagy L.G."/>
            <person name="Floudas D."/>
            <person name="Copeland A."/>
            <person name="Barry K.W."/>
            <person name="Cichocki N."/>
            <person name="Veneault-Fourrey C."/>
            <person name="LaButti K."/>
            <person name="Lindquist E.A."/>
            <person name="Lipzen A."/>
            <person name="Lundell T."/>
            <person name="Morin E."/>
            <person name="Murat C."/>
            <person name="Riley R."/>
            <person name="Ohm R."/>
            <person name="Sun H."/>
            <person name="Tunlid A."/>
            <person name="Henrissat B."/>
            <person name="Grigoriev I.V."/>
            <person name="Hibbett D.S."/>
            <person name="Martin F."/>
        </authorList>
    </citation>
    <scope>NUCLEOTIDE SEQUENCE [LARGE SCALE GENOMIC DNA]</scope>
    <source>
        <strain evidence="2 3">SS14</strain>
    </source>
</reference>
<dbReference type="Proteomes" id="UP000054279">
    <property type="component" value="Unassembled WGS sequence"/>
</dbReference>
<keyword evidence="3" id="KW-1185">Reference proteome</keyword>
<dbReference type="EMBL" id="KN837378">
    <property type="protein sequence ID" value="KIJ26228.1"/>
    <property type="molecule type" value="Genomic_DNA"/>
</dbReference>